<evidence type="ECO:0000256" key="1">
    <source>
        <dbReference type="SAM" id="Phobius"/>
    </source>
</evidence>
<keyword evidence="3" id="KW-0269">Exonuclease</keyword>
<keyword evidence="4" id="KW-1185">Reference proteome</keyword>
<dbReference type="GO" id="GO:0008408">
    <property type="term" value="F:3'-5' exonuclease activity"/>
    <property type="evidence" value="ECO:0007669"/>
    <property type="project" value="InterPro"/>
</dbReference>
<dbReference type="AlphaFoldDB" id="A0A8K0I6H5"/>
<reference evidence="3" key="2">
    <citation type="submission" date="2019-07" db="EMBL/GenBank/DDBJ databases">
        <authorList>
            <person name="Yang Y."/>
            <person name="Bocs S."/>
            <person name="Baudouin L."/>
        </authorList>
    </citation>
    <scope>NUCLEOTIDE SEQUENCE</scope>
    <source>
        <tissue evidence="3">Spear leaf of Hainan Tall coconut</tissue>
    </source>
</reference>
<sequence length="570" mass="64612">MVPAWYQNGTIPYRWLTCMGPGIVSTDLGCDYLKIVLEISNFRLKVGWYFQDPNRGGCEISFGKGNDRFVACPALLILTHHFLWRCTHKAKCKFRVLQQQVSRALYNGPQPGPFTFIIQCLYVVSLLEPNHADGFGHMLISSLRSVRTLKSVLEDFSEAKHLVVALFLDNFACAIMHDERILVKLLKEFDVELKDIGDAICGSGLNNGCLEQAEAYAKQFISGFIESRSYMTAVKLLEQFSIHLSGESLLLEMIQHKQFGAAESWATFMGKPMICLLIQKYLEMNLLKLAYELVKGNNLMQEFPDVSHLYKESSLRKLAGKGCWDVAEQSANNDRELLEYLVYLAMEAGYIEKVDELCERYNLEGFLEVSGPEDNSSGAHYLDLKKLIRDDIKWVDNIDGLLTATIYIEGCEIIGIDCEWKPNYERGSRPNKVSIMQIASEDQVFIFDLIKLYEDEPEVLGSCFRRILCSSNVLKLGYNLQCDLNQLSYSYGDLECFDSYVKLLDVQKLFKEPNGGLSGKSMLLLMLLSWFIYSIMSVTSIILVLSKRDAKLNGNLASYPVLAAQDMNVL</sequence>
<dbReference type="GO" id="GO:0006139">
    <property type="term" value="P:nucleobase-containing compound metabolic process"/>
    <property type="evidence" value="ECO:0007669"/>
    <property type="project" value="InterPro"/>
</dbReference>
<dbReference type="Proteomes" id="UP000797356">
    <property type="component" value="Chromosome 4"/>
</dbReference>
<keyword evidence="3" id="KW-0540">Nuclease</keyword>
<protein>
    <submittedName>
        <fullName evidence="3">Putative exonuclease mut-7</fullName>
    </submittedName>
</protein>
<organism evidence="3 4">
    <name type="scientific">Cocos nucifera</name>
    <name type="common">Coconut palm</name>
    <dbReference type="NCBI Taxonomy" id="13894"/>
    <lineage>
        <taxon>Eukaryota</taxon>
        <taxon>Viridiplantae</taxon>
        <taxon>Streptophyta</taxon>
        <taxon>Embryophyta</taxon>
        <taxon>Tracheophyta</taxon>
        <taxon>Spermatophyta</taxon>
        <taxon>Magnoliopsida</taxon>
        <taxon>Liliopsida</taxon>
        <taxon>Arecaceae</taxon>
        <taxon>Arecoideae</taxon>
        <taxon>Cocoseae</taxon>
        <taxon>Attaleinae</taxon>
        <taxon>Cocos</taxon>
    </lineage>
</organism>
<dbReference type="PANTHER" id="PTHR47765:SF2">
    <property type="entry name" value="EXONUCLEASE MUT-7 HOMOLOG"/>
    <property type="match status" value="1"/>
</dbReference>
<evidence type="ECO:0000313" key="3">
    <source>
        <dbReference type="EMBL" id="KAG1338746.1"/>
    </source>
</evidence>
<keyword evidence="1" id="KW-1133">Transmembrane helix</keyword>
<dbReference type="InterPro" id="IPR012337">
    <property type="entry name" value="RNaseH-like_sf"/>
</dbReference>
<dbReference type="InterPro" id="IPR002562">
    <property type="entry name" value="3'-5'_exonuclease_dom"/>
</dbReference>
<dbReference type="InterPro" id="IPR052408">
    <property type="entry name" value="Exonuclease_MUT-7-like"/>
</dbReference>
<evidence type="ECO:0000259" key="2">
    <source>
        <dbReference type="Pfam" id="PF01612"/>
    </source>
</evidence>
<keyword evidence="1" id="KW-0472">Membrane</keyword>
<dbReference type="PANTHER" id="PTHR47765">
    <property type="entry name" value="3'-5' EXONUCLEASE DOMAIN-CONTAINING PROTEIN"/>
    <property type="match status" value="1"/>
</dbReference>
<dbReference type="Pfam" id="PF01612">
    <property type="entry name" value="DNA_pol_A_exo1"/>
    <property type="match status" value="1"/>
</dbReference>
<evidence type="ECO:0000313" key="4">
    <source>
        <dbReference type="Proteomes" id="UP000797356"/>
    </source>
</evidence>
<dbReference type="Gene3D" id="3.30.420.10">
    <property type="entry name" value="Ribonuclease H-like superfamily/Ribonuclease H"/>
    <property type="match status" value="1"/>
</dbReference>
<keyword evidence="3" id="KW-0378">Hydrolase</keyword>
<dbReference type="OrthoDB" id="10261556at2759"/>
<comment type="caution">
    <text evidence="3">The sequence shown here is derived from an EMBL/GenBank/DDBJ whole genome shotgun (WGS) entry which is preliminary data.</text>
</comment>
<proteinExistence type="predicted"/>
<keyword evidence="1" id="KW-0812">Transmembrane</keyword>
<name>A0A8K0I6H5_COCNU</name>
<dbReference type="GO" id="GO:0003676">
    <property type="term" value="F:nucleic acid binding"/>
    <property type="evidence" value="ECO:0007669"/>
    <property type="project" value="InterPro"/>
</dbReference>
<feature type="domain" description="3'-5' exonuclease" evidence="2">
    <location>
        <begin position="394"/>
        <end position="492"/>
    </location>
</feature>
<feature type="transmembrane region" description="Helical" evidence="1">
    <location>
        <begin position="522"/>
        <end position="545"/>
    </location>
</feature>
<dbReference type="SUPFAM" id="SSF53098">
    <property type="entry name" value="Ribonuclease H-like"/>
    <property type="match status" value="1"/>
</dbReference>
<dbReference type="InterPro" id="IPR036397">
    <property type="entry name" value="RNaseH_sf"/>
</dbReference>
<dbReference type="EMBL" id="CM017875">
    <property type="protein sequence ID" value="KAG1338746.1"/>
    <property type="molecule type" value="Genomic_DNA"/>
</dbReference>
<reference evidence="3" key="1">
    <citation type="journal article" date="2017" name="Gigascience">
        <title>The genome draft of coconut (Cocos nucifera).</title>
        <authorList>
            <person name="Xiao Y."/>
            <person name="Xu P."/>
            <person name="Fan H."/>
            <person name="Baudouin L."/>
            <person name="Xia W."/>
            <person name="Bocs S."/>
            <person name="Xu J."/>
            <person name="Li Q."/>
            <person name="Guo A."/>
            <person name="Zhou L."/>
            <person name="Li J."/>
            <person name="Wu Y."/>
            <person name="Ma Z."/>
            <person name="Armero A."/>
            <person name="Issali A.E."/>
            <person name="Liu N."/>
            <person name="Peng M."/>
            <person name="Yang Y."/>
        </authorList>
    </citation>
    <scope>NUCLEOTIDE SEQUENCE</scope>
    <source>
        <tissue evidence="3">Spear leaf of Hainan Tall coconut</tissue>
    </source>
</reference>
<accession>A0A8K0I6H5</accession>
<gene>
    <name evidence="3" type="ORF">COCNU_04G010520</name>
</gene>